<organism evidence="1 2">
    <name type="scientific">Cloacibacterium normanense</name>
    <dbReference type="NCBI Taxonomy" id="237258"/>
    <lineage>
        <taxon>Bacteria</taxon>
        <taxon>Pseudomonadati</taxon>
        <taxon>Bacteroidota</taxon>
        <taxon>Flavobacteriia</taxon>
        <taxon>Flavobacteriales</taxon>
        <taxon>Weeksellaceae</taxon>
    </lineage>
</organism>
<accession>A0A1E5UI07</accession>
<evidence type="ECO:0000313" key="1">
    <source>
        <dbReference type="EMBL" id="OEL12428.1"/>
    </source>
</evidence>
<name>A0A1E5UI07_9FLAO</name>
<dbReference type="KEGG" id="cnr:EB819_06540"/>
<dbReference type="AlphaFoldDB" id="A0A1E5UI07"/>
<dbReference type="STRING" id="237258.SAMN04489756_10236"/>
<reference evidence="1 2" key="1">
    <citation type="submission" date="2016-09" db="EMBL/GenBank/DDBJ databases">
        <authorList>
            <person name="Capua I."/>
            <person name="De Benedictis P."/>
            <person name="Joannis T."/>
            <person name="Lombin L.H."/>
            <person name="Cattoli G."/>
        </authorList>
    </citation>
    <scope>NUCLEOTIDE SEQUENCE [LARGE SCALE GENOMIC DNA]</scope>
    <source>
        <strain evidence="1 2">NRS-1</strain>
    </source>
</reference>
<proteinExistence type="predicted"/>
<comment type="caution">
    <text evidence="1">The sequence shown here is derived from an EMBL/GenBank/DDBJ whole genome shotgun (WGS) entry which is preliminary data.</text>
</comment>
<dbReference type="EMBL" id="MKGI01000005">
    <property type="protein sequence ID" value="OEL12428.1"/>
    <property type="molecule type" value="Genomic_DNA"/>
</dbReference>
<dbReference type="PATRIC" id="fig|237258.4.peg.2188"/>
<dbReference type="Proteomes" id="UP000095601">
    <property type="component" value="Unassembled WGS sequence"/>
</dbReference>
<dbReference type="RefSeq" id="WP_124878690.1">
    <property type="nucleotide sequence ID" value="NZ_CP034157.1"/>
</dbReference>
<protein>
    <submittedName>
        <fullName evidence="1">Uncharacterized protein</fullName>
    </submittedName>
</protein>
<evidence type="ECO:0000313" key="2">
    <source>
        <dbReference type="Proteomes" id="UP000095601"/>
    </source>
</evidence>
<keyword evidence="2" id="KW-1185">Reference proteome</keyword>
<gene>
    <name evidence="1" type="ORF">BHF72_1183</name>
</gene>
<sequence>MKTKLYMFIMGVFSIILTFSQVGINTTEPHESSVLHLNSSDKGFLLPYFNITDLNLKSPVISPTIAEGLLAYNTNTTTGKGIYYWDGTKWSGLGQVNFTNIYNSVIKPLNAVLNDMDTFPYLINAMVAPSSPGLRRFDCDYSALGDDIIINNPLSGAPNNFVIWDNVNKKINVPQQLLGYSITVNISLKYQQTTSNSEASRFVAYTGNAVVNTSTGNYTGGRKIKDLMFKKTKTSSFPYVRDELVLSPIVVTQEIIDHGIILYIGSGDNSPLNFYEPVLTIDYGVVNITL</sequence>
<dbReference type="OrthoDB" id="933310at2"/>